<evidence type="ECO:0000313" key="2">
    <source>
        <dbReference type="EMBL" id="MCC2126827.1"/>
    </source>
</evidence>
<feature type="domain" description="Xylose isomerase-like TIM barrel" evidence="1">
    <location>
        <begin position="41"/>
        <end position="256"/>
    </location>
</feature>
<keyword evidence="2" id="KW-0413">Isomerase</keyword>
<dbReference type="Gene3D" id="3.20.20.150">
    <property type="entry name" value="Divalent-metal-dependent TIM barrel enzymes"/>
    <property type="match status" value="1"/>
</dbReference>
<keyword evidence="3" id="KW-1185">Reference proteome</keyword>
<dbReference type="EMBL" id="JAJEPS010000011">
    <property type="protein sequence ID" value="MCC2126827.1"/>
    <property type="molecule type" value="Genomic_DNA"/>
</dbReference>
<gene>
    <name evidence="2" type="ORF">LKD36_11680</name>
</gene>
<accession>A0AAE3A6C6</accession>
<proteinExistence type="predicted"/>
<dbReference type="RefSeq" id="WP_118770795.1">
    <property type="nucleotide sequence ID" value="NZ_JAJEPS010000011.1"/>
</dbReference>
<name>A0AAE3A6C6_9FIRM</name>
<evidence type="ECO:0000259" key="1">
    <source>
        <dbReference type="Pfam" id="PF01261"/>
    </source>
</evidence>
<dbReference type="GO" id="GO:0016853">
    <property type="term" value="F:isomerase activity"/>
    <property type="evidence" value="ECO:0007669"/>
    <property type="project" value="UniProtKB-KW"/>
</dbReference>
<dbReference type="SUPFAM" id="SSF51658">
    <property type="entry name" value="Xylose isomerase-like"/>
    <property type="match status" value="1"/>
</dbReference>
<comment type="caution">
    <text evidence="2">The sequence shown here is derived from an EMBL/GenBank/DDBJ whole genome shotgun (WGS) entry which is preliminary data.</text>
</comment>
<sequence>MTNFQSRICFGFAPAMLFPKSFEDPYQHFAAIQTCCHNTPYESFETFLPEDESMRKLCIQSMQKNEIKLHYNAPGIFQIDGEFNPCSENPEYRKNALNLAKKHICYAAEAESPIIVFAACPDKGIKKRPELLKRFMEYFLELAELCRTYHMEITIEPIERHRFKKLILGPFKDCADFMLEAQKNGAANAHLMIDTAHLPLMEESLETAIKETQRAGLIHVHLGDAVLDPNSNFYGHTHPPIGVHGGTFDLKELTDQFVQLFECGYIPRTPGTQRAKISLEVRPYPGCDELTSIQLMYEKVKTACDLAAEKLEIY</sequence>
<reference evidence="2 3" key="1">
    <citation type="submission" date="2021-10" db="EMBL/GenBank/DDBJ databases">
        <title>Anaerobic single-cell dispensing facilitates the cultivation of human gut bacteria.</title>
        <authorList>
            <person name="Afrizal A."/>
        </authorList>
    </citation>
    <scope>NUCLEOTIDE SEQUENCE [LARGE SCALE GENOMIC DNA]</scope>
    <source>
        <strain evidence="2 3">CLA-AA-H276</strain>
    </source>
</reference>
<dbReference type="Proteomes" id="UP001198220">
    <property type="component" value="Unassembled WGS sequence"/>
</dbReference>
<dbReference type="AlphaFoldDB" id="A0AAE3A6C6"/>
<dbReference type="Pfam" id="PF01261">
    <property type="entry name" value="AP_endonuc_2"/>
    <property type="match status" value="1"/>
</dbReference>
<protein>
    <submittedName>
        <fullName evidence="2">Sugar phosphate isomerase/epimerase</fullName>
    </submittedName>
</protein>
<dbReference type="InterPro" id="IPR013022">
    <property type="entry name" value="Xyl_isomerase-like_TIM-brl"/>
</dbReference>
<dbReference type="InterPro" id="IPR036237">
    <property type="entry name" value="Xyl_isomerase-like_sf"/>
</dbReference>
<organism evidence="2 3">
    <name type="scientific">Hominiventricola filiformis</name>
    <dbReference type="NCBI Taxonomy" id="2885352"/>
    <lineage>
        <taxon>Bacteria</taxon>
        <taxon>Bacillati</taxon>
        <taxon>Bacillota</taxon>
        <taxon>Clostridia</taxon>
        <taxon>Lachnospirales</taxon>
        <taxon>Lachnospiraceae</taxon>
        <taxon>Hominiventricola</taxon>
    </lineage>
</organism>
<evidence type="ECO:0000313" key="3">
    <source>
        <dbReference type="Proteomes" id="UP001198220"/>
    </source>
</evidence>